<keyword evidence="2" id="KW-1185">Reference proteome</keyword>
<accession>A0ABY2FM67</accession>
<reference evidence="1 2" key="1">
    <citation type="submission" date="2019-03" db="EMBL/GenBank/DDBJ databases">
        <title>Genomic Encyclopedia of Type Strains, Phase III (KMG-III): the genomes of soil and plant-associated and newly described type strains.</title>
        <authorList>
            <person name="Whitman W."/>
        </authorList>
    </citation>
    <scope>NUCLEOTIDE SEQUENCE [LARGE SCALE GENOMIC DNA]</scope>
    <source>
        <strain evidence="1 2">VKMAc-2574</strain>
    </source>
</reference>
<dbReference type="Proteomes" id="UP000295060">
    <property type="component" value="Unassembled WGS sequence"/>
</dbReference>
<comment type="caution">
    <text evidence="1">The sequence shown here is derived from an EMBL/GenBank/DDBJ whole genome shotgun (WGS) entry which is preliminary data.</text>
</comment>
<gene>
    <name evidence="1" type="ORF">EV137_1503</name>
</gene>
<evidence type="ECO:0000313" key="2">
    <source>
        <dbReference type="Proteomes" id="UP000295060"/>
    </source>
</evidence>
<organism evidence="1 2">
    <name type="scientific">Kribbella pratensis</name>
    <dbReference type="NCBI Taxonomy" id="2512112"/>
    <lineage>
        <taxon>Bacteria</taxon>
        <taxon>Bacillati</taxon>
        <taxon>Actinomycetota</taxon>
        <taxon>Actinomycetes</taxon>
        <taxon>Propionibacteriales</taxon>
        <taxon>Kribbellaceae</taxon>
        <taxon>Kribbella</taxon>
    </lineage>
</organism>
<protein>
    <submittedName>
        <fullName evidence="1">Uncharacterized protein</fullName>
    </submittedName>
</protein>
<name>A0ABY2FM67_9ACTN</name>
<sequence length="42" mass="4293">MIAGGLRAAQTGGAVYVYDYVLSLGPPSTLADLDGAPDRQVL</sequence>
<dbReference type="EMBL" id="SODU01000001">
    <property type="protein sequence ID" value="TDW94201.1"/>
    <property type="molecule type" value="Genomic_DNA"/>
</dbReference>
<evidence type="ECO:0000313" key="1">
    <source>
        <dbReference type="EMBL" id="TDW94201.1"/>
    </source>
</evidence>
<proteinExistence type="predicted"/>